<comment type="subunit">
    <text evidence="3">Heterotrimer of RecB, RecC and RecD. All subunits contribute to DNA-binding.</text>
</comment>
<evidence type="ECO:0000313" key="5">
    <source>
        <dbReference type="EMBL" id="QOW23061.1"/>
    </source>
</evidence>
<dbReference type="InterPro" id="IPR003593">
    <property type="entry name" value="AAA+_ATPase"/>
</dbReference>
<dbReference type="EMBL" id="CP063657">
    <property type="protein sequence ID" value="QOW23061.1"/>
    <property type="molecule type" value="Genomic_DNA"/>
</dbReference>
<dbReference type="PANTHER" id="PTHR43788">
    <property type="entry name" value="DNA2/NAM7 HELICASE FAMILY MEMBER"/>
    <property type="match status" value="1"/>
</dbReference>
<sequence length="646" mass="67828">MSAPATYHFRRPANEPAPPEVWRMLDHTVARWVRAHGGSAALAELAGWASLADGHGDSALPLRGEAAGRHGMPPLEDDALEQVMADPMVTVVTAGSTQAAPAVAATPFVVDSGYFYLLRNHLHEGVVARHANARRAGAGTEPEGHPADIEVLFHGDGSGRVAAQRAAVAQVPGKRLFVLTGGPGTGKTTTVLRMLMLLLKRRAGSGAAPAVVRIGAPTGKAAQRLSESLRDGARLMRDGPTPLPEDWHPWLDASLNAPASTLHRLLGSRGHGGGFVHHAGNPVPADIVIVDEASMVDLAMLRHLLEALREDAALILVGDADQLTSVGTGSVLLDLVGAMEAAADPGLVRLSHSFRADQSLLPLNEAVRLGDIDAFERAVADAGDQVRRVQIGAPHELDAALASWARSLADGLRAAGAFSPLPRGADGAPDQSAVLTALDGLRERQLLCALREGEFGAEAANRHLESSVRAASSGDALSLTRGEWYPGRAVMITRNDYTAGLFNGDLGICLEDADGALGVWFAVTVAASAASAASAGSVIDDDAGAPATERSRRAVCFAPGSLPDHQGGFAITIHKSQGSEYREVAVLLPPDPDNRILSRQLLYTGISRARQKVQLWQSDAVLRRAISTPARRSSGLRARLDASQWS</sequence>
<dbReference type="Gene3D" id="2.30.30.940">
    <property type="match status" value="1"/>
</dbReference>
<accession>A0A7S6UMN0</accession>
<evidence type="ECO:0000313" key="6">
    <source>
        <dbReference type="Proteomes" id="UP000593932"/>
    </source>
</evidence>
<keyword evidence="3" id="KW-0269">Exonuclease</keyword>
<protein>
    <recommendedName>
        <fullName evidence="3">RecBCD enzyme subunit RecD</fullName>
        <ecNumber evidence="3">5.6.2.3</ecNumber>
    </recommendedName>
    <alternativeName>
        <fullName evidence="3">DNA 5'-3' helicase subunit RecD</fullName>
    </alternativeName>
    <alternativeName>
        <fullName evidence="3">Exonuclease V subunit RecD</fullName>
        <shortName evidence="3">ExoV subunit RecD</shortName>
    </alternativeName>
    <alternativeName>
        <fullName evidence="3">Helicase/nuclease RecBCD subunit RecD</fullName>
    </alternativeName>
</protein>
<keyword evidence="3" id="KW-0540">Nuclease</keyword>
<dbReference type="PANTHER" id="PTHR43788:SF6">
    <property type="entry name" value="DNA HELICASE B"/>
    <property type="match status" value="1"/>
</dbReference>
<keyword evidence="3" id="KW-0234">DNA repair</keyword>
<proteinExistence type="inferred from homology"/>
<dbReference type="Pfam" id="PF13245">
    <property type="entry name" value="AAA_19"/>
    <property type="match status" value="1"/>
</dbReference>
<evidence type="ECO:0000256" key="3">
    <source>
        <dbReference type="HAMAP-Rule" id="MF_01487"/>
    </source>
</evidence>
<dbReference type="EC" id="5.6.2.3" evidence="3"/>
<feature type="domain" description="AAA+ ATPase" evidence="4">
    <location>
        <begin position="173"/>
        <end position="366"/>
    </location>
</feature>
<dbReference type="SUPFAM" id="SSF52540">
    <property type="entry name" value="P-loop containing nucleoside triphosphate hydrolases"/>
    <property type="match status" value="1"/>
</dbReference>
<dbReference type="Pfam" id="PF13538">
    <property type="entry name" value="UvrD_C_2"/>
    <property type="match status" value="1"/>
</dbReference>
<keyword evidence="3" id="KW-0227">DNA damage</keyword>
<comment type="function">
    <text evidence="3">A helicase/nuclease that prepares dsDNA breaks (DSB) for recombinational DNA repair. Binds to DSBs and unwinds DNA via a highly rapid and processive ATP-dependent bidirectional helicase activity. Unwinds dsDNA until it encounters a Chi (crossover hotspot instigator) sequence from the 3' direction. Cuts ssDNA a few nucleotides 3' to the Chi site. The properties and activities of the enzyme are changed at Chi. The Chi-altered holoenzyme produces a long 3'-ssDNA overhang and facilitates RecA-binding to the ssDNA for homologous DNA recombination and repair. Holoenzyme degrades any linearized DNA that is unable to undergo homologous recombination. In the holoenzyme this subunit has ssDNA-dependent ATPase and 5'-3' helicase activity. When added to pre-assembled RecBC greatly stimulates nuclease activity and augments holoenzyme processivity. Negatively regulates the RecA-loading ability of RecBCD.</text>
</comment>
<organism evidence="5 6">
    <name type="scientific">Novilysobacter avium</name>
    <dbReference type="NCBI Taxonomy" id="2781023"/>
    <lineage>
        <taxon>Bacteria</taxon>
        <taxon>Pseudomonadati</taxon>
        <taxon>Pseudomonadota</taxon>
        <taxon>Gammaproteobacteria</taxon>
        <taxon>Lysobacterales</taxon>
        <taxon>Lysobacteraceae</taxon>
        <taxon>Novilysobacter</taxon>
    </lineage>
</organism>
<feature type="binding site" evidence="3">
    <location>
        <begin position="181"/>
        <end position="188"/>
    </location>
    <ligand>
        <name>ATP</name>
        <dbReference type="ChEBI" id="CHEBI:30616"/>
    </ligand>
</feature>
<evidence type="ECO:0000256" key="2">
    <source>
        <dbReference type="ARBA" id="ARBA00022840"/>
    </source>
</evidence>
<keyword evidence="3" id="KW-0238">DNA-binding</keyword>
<dbReference type="Gene3D" id="3.40.50.300">
    <property type="entry name" value="P-loop containing nucleotide triphosphate hydrolases"/>
    <property type="match status" value="3"/>
</dbReference>
<dbReference type="InterPro" id="IPR027785">
    <property type="entry name" value="UvrD-like_helicase_C"/>
</dbReference>
<reference evidence="5 6" key="1">
    <citation type="submission" date="2020-10" db="EMBL/GenBank/DDBJ databases">
        <title>complete genome sequencing of Lysobacter sp. H23M41.</title>
        <authorList>
            <person name="Bae J.-W."/>
            <person name="Lee S.-Y."/>
        </authorList>
    </citation>
    <scope>NUCLEOTIDE SEQUENCE [LARGE SCALE GENOMIC DNA]</scope>
    <source>
        <strain evidence="5 6">H23M41</strain>
    </source>
</reference>
<comment type="catalytic activity">
    <reaction evidence="3">
        <text>ATP + H2O = ADP + phosphate + H(+)</text>
        <dbReference type="Rhea" id="RHEA:13065"/>
        <dbReference type="ChEBI" id="CHEBI:15377"/>
        <dbReference type="ChEBI" id="CHEBI:15378"/>
        <dbReference type="ChEBI" id="CHEBI:30616"/>
        <dbReference type="ChEBI" id="CHEBI:43474"/>
        <dbReference type="ChEBI" id="CHEBI:456216"/>
        <dbReference type="EC" id="5.6.2.3"/>
    </reaction>
</comment>
<keyword evidence="3" id="KW-0378">Hydrolase</keyword>
<comment type="miscellaneous">
    <text evidence="3">In the RecBCD complex, RecB has a slow 3'-5' helicase, an exonuclease activity and loads RecA onto ssDNA, RecD has a fast 5'-3' helicase activity, while RecC stimulates the ATPase and processivity of the RecB helicase and contributes to recognition of the Chi site.</text>
</comment>
<dbReference type="InterPro" id="IPR006344">
    <property type="entry name" value="RecD"/>
</dbReference>
<keyword evidence="3" id="KW-0413">Isomerase</keyword>
<dbReference type="HAMAP" id="MF_01487">
    <property type="entry name" value="RecD"/>
    <property type="match status" value="1"/>
</dbReference>
<keyword evidence="2 3" id="KW-0067">ATP-binding</keyword>
<evidence type="ECO:0000256" key="1">
    <source>
        <dbReference type="ARBA" id="ARBA00022741"/>
    </source>
</evidence>
<comment type="similarity">
    <text evidence="3">Belongs to the RecD family.</text>
</comment>
<dbReference type="InterPro" id="IPR027417">
    <property type="entry name" value="P-loop_NTPase"/>
</dbReference>
<gene>
    <name evidence="3" type="primary">recD</name>
    <name evidence="5" type="ORF">INQ42_05790</name>
</gene>
<dbReference type="CDD" id="cd18809">
    <property type="entry name" value="SF1_C_RecD"/>
    <property type="match status" value="1"/>
</dbReference>
<keyword evidence="1 3" id="KW-0547">Nucleotide-binding</keyword>
<keyword evidence="3" id="KW-0347">Helicase</keyword>
<dbReference type="InterPro" id="IPR050534">
    <property type="entry name" value="Coronavir_polyprotein_1ab"/>
</dbReference>
<dbReference type="Proteomes" id="UP000593932">
    <property type="component" value="Chromosome"/>
</dbReference>
<keyword evidence="6" id="KW-1185">Reference proteome</keyword>
<dbReference type="RefSeq" id="WP_194035538.1">
    <property type="nucleotide sequence ID" value="NZ_CP063657.1"/>
</dbReference>
<evidence type="ECO:0000259" key="4">
    <source>
        <dbReference type="SMART" id="SM00382"/>
    </source>
</evidence>
<name>A0A7S6UMN0_9GAMM</name>
<dbReference type="CDD" id="cd17933">
    <property type="entry name" value="DEXSc_RecD-like"/>
    <property type="match status" value="1"/>
</dbReference>
<dbReference type="SMART" id="SM00382">
    <property type="entry name" value="AAA"/>
    <property type="match status" value="1"/>
</dbReference>